<dbReference type="Proteomes" id="UP000290289">
    <property type="component" value="Chromosome 13"/>
</dbReference>
<dbReference type="EMBL" id="RDQH01000339">
    <property type="protein sequence ID" value="RXH78362.1"/>
    <property type="molecule type" value="Genomic_DNA"/>
</dbReference>
<name>A0A498I830_MALDO</name>
<protein>
    <submittedName>
        <fullName evidence="1">Uncharacterized protein</fullName>
    </submittedName>
</protein>
<keyword evidence="2" id="KW-1185">Reference proteome</keyword>
<comment type="caution">
    <text evidence="1">The sequence shown here is derived from an EMBL/GenBank/DDBJ whole genome shotgun (WGS) entry which is preliminary data.</text>
</comment>
<sequence length="94" mass="10965">MKLIRKDENLSKCQEKVLIFPTYDLLVSTKAILWENDDLKAFLIFPIGVRYIIGRIRDKSTFPICLQNFLEDKLTSKLACKTDDVFPKPRMIIS</sequence>
<dbReference type="AlphaFoldDB" id="A0A498I830"/>
<reference evidence="1 2" key="1">
    <citation type="submission" date="2018-10" db="EMBL/GenBank/DDBJ databases">
        <title>A high-quality apple genome assembly.</title>
        <authorList>
            <person name="Hu J."/>
        </authorList>
    </citation>
    <scope>NUCLEOTIDE SEQUENCE [LARGE SCALE GENOMIC DNA]</scope>
    <source>
        <strain evidence="2">cv. HFTH1</strain>
        <tissue evidence="1">Young leaf</tissue>
    </source>
</reference>
<evidence type="ECO:0000313" key="2">
    <source>
        <dbReference type="Proteomes" id="UP000290289"/>
    </source>
</evidence>
<organism evidence="1 2">
    <name type="scientific">Malus domestica</name>
    <name type="common">Apple</name>
    <name type="synonym">Pyrus malus</name>
    <dbReference type="NCBI Taxonomy" id="3750"/>
    <lineage>
        <taxon>Eukaryota</taxon>
        <taxon>Viridiplantae</taxon>
        <taxon>Streptophyta</taxon>
        <taxon>Embryophyta</taxon>
        <taxon>Tracheophyta</taxon>
        <taxon>Spermatophyta</taxon>
        <taxon>Magnoliopsida</taxon>
        <taxon>eudicotyledons</taxon>
        <taxon>Gunneridae</taxon>
        <taxon>Pentapetalae</taxon>
        <taxon>rosids</taxon>
        <taxon>fabids</taxon>
        <taxon>Rosales</taxon>
        <taxon>Rosaceae</taxon>
        <taxon>Amygdaloideae</taxon>
        <taxon>Maleae</taxon>
        <taxon>Malus</taxon>
    </lineage>
</organism>
<evidence type="ECO:0000313" key="1">
    <source>
        <dbReference type="EMBL" id="RXH78362.1"/>
    </source>
</evidence>
<accession>A0A498I830</accession>
<gene>
    <name evidence="1" type="ORF">DVH24_001880</name>
</gene>
<proteinExistence type="predicted"/>